<keyword evidence="7 9" id="KW-0378">Hydrolase</keyword>
<feature type="domain" description="Amidohydrolase-related" evidence="10">
    <location>
        <begin position="52"/>
        <end position="431"/>
    </location>
</feature>
<dbReference type="Gene3D" id="3.20.20.140">
    <property type="entry name" value="Metal-dependent hydrolases"/>
    <property type="match status" value="1"/>
</dbReference>
<dbReference type="Proteomes" id="UP000275076">
    <property type="component" value="Unassembled WGS sequence"/>
</dbReference>
<dbReference type="InterPro" id="IPR032466">
    <property type="entry name" value="Metal_Hydrolase"/>
</dbReference>
<accession>A0A3R9RCQ1</accession>
<organism evidence="11 12">
    <name type="scientific">Salibacterium salarium</name>
    <dbReference type="NCBI Taxonomy" id="284579"/>
    <lineage>
        <taxon>Bacteria</taxon>
        <taxon>Bacillati</taxon>
        <taxon>Bacillota</taxon>
        <taxon>Bacilli</taxon>
        <taxon>Bacillales</taxon>
        <taxon>Bacillaceae</taxon>
    </lineage>
</organism>
<dbReference type="GO" id="GO:0006145">
    <property type="term" value="P:purine nucleobase catabolic process"/>
    <property type="evidence" value="ECO:0007669"/>
    <property type="project" value="TreeGrafter"/>
</dbReference>
<feature type="binding site" description="via carbamate group" evidence="9">
    <location>
        <position position="148"/>
    </location>
    <ligand>
        <name>Zn(2+)</name>
        <dbReference type="ChEBI" id="CHEBI:29105"/>
        <label>1</label>
    </ligand>
</feature>
<evidence type="ECO:0000256" key="6">
    <source>
        <dbReference type="ARBA" id="ARBA00022723"/>
    </source>
</evidence>
<evidence type="ECO:0000256" key="2">
    <source>
        <dbReference type="ARBA" id="ARBA00008829"/>
    </source>
</evidence>
<dbReference type="EMBL" id="RBVX01000015">
    <property type="protein sequence ID" value="RSL32421.1"/>
    <property type="molecule type" value="Genomic_DNA"/>
</dbReference>
<dbReference type="SUPFAM" id="SSF51338">
    <property type="entry name" value="Composite domain of metallo-dependent hydrolases"/>
    <property type="match status" value="1"/>
</dbReference>
<feature type="binding site" evidence="9">
    <location>
        <position position="63"/>
    </location>
    <ligand>
        <name>Zn(2+)</name>
        <dbReference type="ChEBI" id="CHEBI:29105"/>
        <label>1</label>
    </ligand>
</feature>
<keyword evidence="8 9" id="KW-0862">Zinc</keyword>
<feature type="modified residue" description="N6-carboxylysine" evidence="9">
    <location>
        <position position="148"/>
    </location>
</feature>
<evidence type="ECO:0000256" key="8">
    <source>
        <dbReference type="ARBA" id="ARBA00022833"/>
    </source>
</evidence>
<dbReference type="GO" id="GO:0005737">
    <property type="term" value="C:cytoplasm"/>
    <property type="evidence" value="ECO:0007669"/>
    <property type="project" value="TreeGrafter"/>
</dbReference>
<dbReference type="PANTHER" id="PTHR43668">
    <property type="entry name" value="ALLANTOINASE"/>
    <property type="match status" value="1"/>
</dbReference>
<evidence type="ECO:0000256" key="9">
    <source>
        <dbReference type="HAMAP-Rule" id="MF_01645"/>
    </source>
</evidence>
<sequence length="454" mass="49613">MHDYDTLITNGNVVLKDSVQPLNLGIKDGYIKDIGKSLQGTALHEYNAEGLYVFPGSIDVHVHFNEPGREDWEGFDSGSAMMAAGGCTTYFDMPLNGIPSTTDQSALSKKAQIGQEKSFVDFGLWGGLVPGNEDELAGLSRQGVVGFKAFMSPSGNKEFESADDETLLRGMRKITKLGKVLALHAESTPIVELLQQESAEQGVSGPDDYAASRPVEAEIEAVQRALSFAKVTGCPLHFVHISSAETIDIIDKAKQEGVDVTVETCAHYLLFNHNALQEEGAVAKCAPPLRSEKERQALVQSLLDGKIDMVSSDHSPCTPDLKETDDMFRAWGGINGGQFTLMALLDIASQYDHSFTEVAGWSADFPSQRFQLESEKGSIEKGKFADLALIDVNQTHVITTDDLFTKHSQSLYEGHSFPCKVISTFHRGNLVYHYKMGVSANASGEWIHDYSHRS</sequence>
<comment type="subunit">
    <text evidence="4 9">Homotetramer.</text>
</comment>
<dbReference type="OrthoDB" id="9765462at2"/>
<dbReference type="PROSITE" id="PS00482">
    <property type="entry name" value="DIHYDROOROTASE_1"/>
    <property type="match status" value="1"/>
</dbReference>
<feature type="binding site" evidence="9">
    <location>
        <position position="184"/>
    </location>
    <ligand>
        <name>Zn(2+)</name>
        <dbReference type="ChEBI" id="CHEBI:29105"/>
        <label>2</label>
    </ligand>
</feature>
<keyword evidence="6 9" id="KW-0479">Metal-binding</keyword>
<name>A0A3R9RCQ1_9BACI</name>
<dbReference type="RefSeq" id="WP_125556893.1">
    <property type="nucleotide sequence ID" value="NZ_RBVX01000015.1"/>
</dbReference>
<dbReference type="FunFam" id="3.20.20.140:FF:000174">
    <property type="entry name" value="Dihydropyrimidinase-related protein 2"/>
    <property type="match status" value="1"/>
</dbReference>
<keyword evidence="5 9" id="KW-0659">Purine metabolism</keyword>
<dbReference type="PANTHER" id="PTHR43668:SF4">
    <property type="entry name" value="ALLANTOINASE"/>
    <property type="match status" value="1"/>
</dbReference>
<dbReference type="InterPro" id="IPR047604">
    <property type="entry name" value="Allantoinase_bact"/>
</dbReference>
<dbReference type="EC" id="3.5.2.5" evidence="9"/>
<comment type="catalytic activity">
    <reaction evidence="9">
        <text>(S)-allantoin + H2O = allantoate + H(+)</text>
        <dbReference type="Rhea" id="RHEA:17029"/>
        <dbReference type="ChEBI" id="CHEBI:15377"/>
        <dbReference type="ChEBI" id="CHEBI:15378"/>
        <dbReference type="ChEBI" id="CHEBI:15678"/>
        <dbReference type="ChEBI" id="CHEBI:17536"/>
        <dbReference type="EC" id="3.5.2.5"/>
    </reaction>
</comment>
<evidence type="ECO:0000256" key="5">
    <source>
        <dbReference type="ARBA" id="ARBA00022631"/>
    </source>
</evidence>
<dbReference type="Gene3D" id="2.30.40.10">
    <property type="entry name" value="Urease, subunit C, domain 1"/>
    <property type="match status" value="1"/>
</dbReference>
<dbReference type="SUPFAM" id="SSF51556">
    <property type="entry name" value="Metallo-dependent hydrolases"/>
    <property type="match status" value="1"/>
</dbReference>
<dbReference type="InterPro" id="IPR011059">
    <property type="entry name" value="Metal-dep_hydrolase_composite"/>
</dbReference>
<comment type="pathway">
    <text evidence="9">Nitrogen metabolism; (S)-allantoin degradation; allantoate from (S)-allantoin: step 1/1.</text>
</comment>
<keyword evidence="12" id="KW-1185">Reference proteome</keyword>
<feature type="binding site" description="via carbamate group" evidence="9">
    <location>
        <position position="148"/>
    </location>
    <ligand>
        <name>Zn(2+)</name>
        <dbReference type="ChEBI" id="CHEBI:29105"/>
        <label>2</label>
    </ligand>
</feature>
<dbReference type="InterPro" id="IPR017593">
    <property type="entry name" value="Allantoinase"/>
</dbReference>
<evidence type="ECO:0000259" key="10">
    <source>
        <dbReference type="Pfam" id="PF01979"/>
    </source>
</evidence>
<comment type="similarity">
    <text evidence="3">Belongs to the metallo-dependent hydrolases superfamily. DHOase family. Class I DHOase subfamily.</text>
</comment>
<evidence type="ECO:0000256" key="4">
    <source>
        <dbReference type="ARBA" id="ARBA00011881"/>
    </source>
</evidence>
<dbReference type="Pfam" id="PF01979">
    <property type="entry name" value="Amidohydro_1"/>
    <property type="match status" value="1"/>
</dbReference>
<comment type="function">
    <text evidence="9">Catalyzes the conversion of allantoin (5-ureidohydantoin) to allantoic acid by hydrolytic cleavage of the five-member hydantoin ring.</text>
</comment>
<dbReference type="GO" id="GO:0050897">
    <property type="term" value="F:cobalt ion binding"/>
    <property type="evidence" value="ECO:0007669"/>
    <property type="project" value="InterPro"/>
</dbReference>
<dbReference type="NCBIfam" id="TIGR03178">
    <property type="entry name" value="allantoinase"/>
    <property type="match status" value="1"/>
</dbReference>
<reference evidence="11 12" key="1">
    <citation type="submission" date="2018-10" db="EMBL/GenBank/DDBJ databases">
        <title>Draft genome sequence of Bacillus salarius IM0101, isolated from a hypersaline soil in Inner Mongolia, China.</title>
        <authorList>
            <person name="Yamprayoonswat W."/>
            <person name="Boonvisut S."/>
            <person name="Jumpathong W."/>
            <person name="Sittihan S."/>
            <person name="Ruangsuj P."/>
            <person name="Wanthongcharoen S."/>
            <person name="Thongpramul N."/>
            <person name="Pimmason S."/>
            <person name="Yu B."/>
            <person name="Yasawong M."/>
        </authorList>
    </citation>
    <scope>NUCLEOTIDE SEQUENCE [LARGE SCALE GENOMIC DNA]</scope>
    <source>
        <strain evidence="11 12">IM0101</strain>
    </source>
</reference>
<gene>
    <name evidence="9 11" type="primary">allB</name>
    <name evidence="11" type="ORF">D7Z54_16145</name>
</gene>
<proteinExistence type="inferred from homology"/>
<feature type="binding site" evidence="9">
    <location>
        <position position="61"/>
    </location>
    <ligand>
        <name>Zn(2+)</name>
        <dbReference type="ChEBI" id="CHEBI:29105"/>
        <label>1</label>
    </ligand>
</feature>
<comment type="cofactor">
    <cofactor evidence="9">
        <name>Zn(2+)</name>
        <dbReference type="ChEBI" id="CHEBI:29105"/>
    </cofactor>
    <text evidence="9">Binds 2 Zn(2+) ions per subunit.</text>
</comment>
<evidence type="ECO:0000313" key="12">
    <source>
        <dbReference type="Proteomes" id="UP000275076"/>
    </source>
</evidence>
<dbReference type="AlphaFoldDB" id="A0A3R9RCQ1"/>
<protein>
    <recommendedName>
        <fullName evidence="9">Allantoinase</fullName>
        <ecNumber evidence="9">3.5.2.5</ecNumber>
    </recommendedName>
    <alternativeName>
        <fullName evidence="9">Allantoin-utilizing enzyme</fullName>
    </alternativeName>
</protein>
<dbReference type="UniPathway" id="UPA00395">
    <property type="reaction ID" value="UER00653"/>
</dbReference>
<comment type="similarity">
    <text evidence="2">Belongs to the metallo-dependent hydrolases superfamily. Hydantoinase/dihydropyrimidinase family.</text>
</comment>
<evidence type="ECO:0000256" key="1">
    <source>
        <dbReference type="ARBA" id="ARBA00002368"/>
    </source>
</evidence>
<evidence type="ECO:0000256" key="3">
    <source>
        <dbReference type="ARBA" id="ARBA00010286"/>
    </source>
</evidence>
<dbReference type="GO" id="GO:0008270">
    <property type="term" value="F:zinc ion binding"/>
    <property type="evidence" value="ECO:0007669"/>
    <property type="project" value="InterPro"/>
</dbReference>
<comment type="similarity">
    <text evidence="9">Belongs to the metallo-dependent hydrolases superfamily. Allantoinase family.</text>
</comment>
<feature type="binding site" evidence="9">
    <location>
        <position position="313"/>
    </location>
    <ligand>
        <name>Zn(2+)</name>
        <dbReference type="ChEBI" id="CHEBI:29105"/>
        <label>1</label>
    </ligand>
</feature>
<dbReference type="GO" id="GO:0004038">
    <property type="term" value="F:allantoinase activity"/>
    <property type="evidence" value="ECO:0007669"/>
    <property type="project" value="UniProtKB-UniRule"/>
</dbReference>
<comment type="function">
    <text evidence="1">Catalyzes the reversible cyclization of carbamoyl aspartate to dihydroorotate.</text>
</comment>
<evidence type="ECO:0000256" key="7">
    <source>
        <dbReference type="ARBA" id="ARBA00022801"/>
    </source>
</evidence>
<evidence type="ECO:0000313" key="11">
    <source>
        <dbReference type="EMBL" id="RSL32421.1"/>
    </source>
</evidence>
<dbReference type="InterPro" id="IPR006680">
    <property type="entry name" value="Amidohydro-rel"/>
</dbReference>
<dbReference type="InterPro" id="IPR002195">
    <property type="entry name" value="Dihydroorotase_CS"/>
</dbReference>
<dbReference type="InterPro" id="IPR050138">
    <property type="entry name" value="DHOase/Allantoinase_Hydrolase"/>
</dbReference>
<comment type="PTM">
    <text evidence="9">Carboxylation allows a single lysine to coordinate two zinc ions.</text>
</comment>
<dbReference type="HAMAP" id="MF_01645">
    <property type="entry name" value="Hydantoinase"/>
    <property type="match status" value="1"/>
</dbReference>
<feature type="binding site" evidence="9">
    <location>
        <position position="240"/>
    </location>
    <ligand>
        <name>Zn(2+)</name>
        <dbReference type="ChEBI" id="CHEBI:29105"/>
        <label>2</label>
    </ligand>
</feature>
<comment type="caution">
    <text evidence="11">The sequence shown here is derived from an EMBL/GenBank/DDBJ whole genome shotgun (WGS) entry which is preliminary data.</text>
</comment>
<dbReference type="GO" id="GO:0000256">
    <property type="term" value="P:allantoin catabolic process"/>
    <property type="evidence" value="ECO:0007669"/>
    <property type="project" value="UniProtKB-UniRule"/>
</dbReference>